<evidence type="ECO:0008006" key="3">
    <source>
        <dbReference type="Google" id="ProtNLM"/>
    </source>
</evidence>
<keyword evidence="2" id="KW-1185">Reference proteome</keyword>
<gene>
    <name evidence="1" type="ORF">AAGV28_07080</name>
</gene>
<organism evidence="1 2">
    <name type="scientific">Flavobacterium zubiriense</name>
    <dbReference type="NCBI Taxonomy" id="3138075"/>
    <lineage>
        <taxon>Bacteria</taxon>
        <taxon>Pseudomonadati</taxon>
        <taxon>Bacteroidota</taxon>
        <taxon>Flavobacteriia</taxon>
        <taxon>Flavobacteriales</taxon>
        <taxon>Flavobacteriaceae</taxon>
        <taxon>Flavobacterium</taxon>
    </lineage>
</organism>
<comment type="caution">
    <text evidence="1">The sequence shown here is derived from an EMBL/GenBank/DDBJ whole genome shotgun (WGS) entry which is preliminary data.</text>
</comment>
<dbReference type="Proteomes" id="UP001574169">
    <property type="component" value="Unassembled WGS sequence"/>
</dbReference>
<sequence>MSRKTHVKHNDPFINPVYVNWLNLLCELISPKDLILLAGRGAAKTDIFAQRSQNVMYDMPGSQQVIVSDTYVNARKNILPTLLEGWERKGWYHGRDFVTDTKPPLHFKKCYKNTDSYRQTISTKVGVRLLLGSLDQPSGLAGNSFQHMFGDEGRLLDFNKLKKLDPAIRGGDVRFQSSVYYRGRTFLSDNPNILQGDYDWMLNREKDMNIEQIKAALECGKILNEIKCELYNAQMDRNEYKANLLLKQIARWTEKWIRVRKDSTFFYMVSSMVNADILQEGFFKDTFKALGPEEFKTAILGFKADIKKGEKFYGTLGEHHYYDDGVITEYYHKYSLMEEIEESSLALRHIDHNAKLEGGMDFGDMCSLVAAQPRGNYLYCLKEFYTLAPENEIQMGLKFCEFFKHHKVKVLDLYYDRSGNQNSKTKRDWANAIKKAIEYNNGSSTGWTVNLKSEGQSTIYHEEEYNFAKNLFGERTRGLIKIKIDKFQCKCLKSSLELTKIKIRTDTKTGSKSLHKDKSTESLPLASRPMFSTNFSDAFKYLVYRPAYVKLVNTHSGYSGMDPSVGG</sequence>
<accession>A0ABV4TDU4</accession>
<evidence type="ECO:0000313" key="1">
    <source>
        <dbReference type="EMBL" id="MFA9191131.1"/>
    </source>
</evidence>
<dbReference type="RefSeq" id="WP_373406124.1">
    <property type="nucleotide sequence ID" value="NZ_JBCFQL010000006.1"/>
</dbReference>
<dbReference type="EMBL" id="JBCFQL010000006">
    <property type="protein sequence ID" value="MFA9191131.1"/>
    <property type="molecule type" value="Genomic_DNA"/>
</dbReference>
<proteinExistence type="predicted"/>
<protein>
    <recommendedName>
        <fullName evidence="3">Terminase-like family protein</fullName>
    </recommendedName>
</protein>
<reference evidence="1 2" key="1">
    <citation type="submission" date="2024-04" db="EMBL/GenBank/DDBJ databases">
        <title>New Clade of Flavobacterium.</title>
        <authorList>
            <person name="Matos L."/>
            <person name="Proenca D.N."/>
            <person name="Fransisco R.M."/>
            <person name="Chung A.P."/>
            <person name="Maccario L."/>
            <person name="Sorensen S.J."/>
            <person name="Morais P.V."/>
        </authorList>
    </citation>
    <scope>NUCLEOTIDE SEQUENCE [LARGE SCALE GENOMIC DNA]</scope>
    <source>
        <strain evidence="1 2">FZUC8N2.13</strain>
    </source>
</reference>
<evidence type="ECO:0000313" key="2">
    <source>
        <dbReference type="Proteomes" id="UP001574169"/>
    </source>
</evidence>
<name>A0ABV4TDU4_9FLAO</name>